<gene>
    <name evidence="11" type="ORF">OLEA9_A021866</name>
</gene>
<evidence type="ECO:0000256" key="7">
    <source>
        <dbReference type="ARBA" id="ARBA00022989"/>
    </source>
</evidence>
<dbReference type="GO" id="GO:0072657">
    <property type="term" value="P:protein localization to membrane"/>
    <property type="evidence" value="ECO:0007669"/>
    <property type="project" value="TreeGrafter"/>
</dbReference>
<evidence type="ECO:0000256" key="3">
    <source>
        <dbReference type="ARBA" id="ARBA00005227"/>
    </source>
</evidence>
<proteinExistence type="inferred from homology"/>
<evidence type="ECO:0000256" key="5">
    <source>
        <dbReference type="ARBA" id="ARBA00022729"/>
    </source>
</evidence>
<dbReference type="PANTHER" id="PTHR10766:SF41">
    <property type="entry name" value="TRANSMEMBRANE 9 SUPERFAMILY MEMBER 3"/>
    <property type="match status" value="1"/>
</dbReference>
<comment type="subcellular location">
    <subcellularLocation>
        <location evidence="1">Endosome membrane</location>
        <topology evidence="1">Multi-pass membrane protein</topology>
    </subcellularLocation>
    <subcellularLocation>
        <location evidence="2">Golgi apparatus membrane</location>
        <topology evidence="2">Multi-pass membrane protein</topology>
    </subcellularLocation>
</comment>
<evidence type="ECO:0000313" key="12">
    <source>
        <dbReference type="Proteomes" id="UP000594638"/>
    </source>
</evidence>
<dbReference type="PANTHER" id="PTHR10766">
    <property type="entry name" value="TRANSMEMBRANE 9 SUPERFAMILY PROTEIN"/>
    <property type="match status" value="1"/>
</dbReference>
<dbReference type="Proteomes" id="UP000594638">
    <property type="component" value="Unassembled WGS sequence"/>
</dbReference>
<evidence type="ECO:0000256" key="9">
    <source>
        <dbReference type="ARBA" id="ARBA00023136"/>
    </source>
</evidence>
<evidence type="ECO:0000313" key="11">
    <source>
        <dbReference type="EMBL" id="CAA2973958.1"/>
    </source>
</evidence>
<organism evidence="11 12">
    <name type="scientific">Olea europaea subsp. europaea</name>
    <dbReference type="NCBI Taxonomy" id="158383"/>
    <lineage>
        <taxon>Eukaryota</taxon>
        <taxon>Viridiplantae</taxon>
        <taxon>Streptophyta</taxon>
        <taxon>Embryophyta</taxon>
        <taxon>Tracheophyta</taxon>
        <taxon>Spermatophyta</taxon>
        <taxon>Magnoliopsida</taxon>
        <taxon>eudicotyledons</taxon>
        <taxon>Gunneridae</taxon>
        <taxon>Pentapetalae</taxon>
        <taxon>asterids</taxon>
        <taxon>lamiids</taxon>
        <taxon>Lamiales</taxon>
        <taxon>Oleaceae</taxon>
        <taxon>Oleeae</taxon>
        <taxon>Olea</taxon>
    </lineage>
</organism>
<evidence type="ECO:0000256" key="4">
    <source>
        <dbReference type="ARBA" id="ARBA00022692"/>
    </source>
</evidence>
<keyword evidence="4 11" id="KW-0812">Transmembrane</keyword>
<evidence type="ECO:0000256" key="2">
    <source>
        <dbReference type="ARBA" id="ARBA00004653"/>
    </source>
</evidence>
<dbReference type="InterPro" id="IPR004240">
    <property type="entry name" value="EMP70"/>
</dbReference>
<dbReference type="OrthoDB" id="1729939at2759"/>
<keyword evidence="8" id="KW-0333">Golgi apparatus</keyword>
<sequence length="200" mass="22995">MENMLFKTWEGVEQRKFSHIPHVSLTGRPDPTLSLPVDPNSRRQFSMVMLPTDRSSFSLVAFFCLLLLIQPALASDYDHKNDPVILCVNKVGPYNNPQETYNYYSLPFCRPDGQVAHKWGGLGEVLGGNELIDSLIGIKFQKLLDRTKICELELDEANIKQFKDAIENNYWFEHFIVMDKFNLYIECIMESQEGINGLKT</sequence>
<keyword evidence="5" id="KW-0732">Signal</keyword>
<dbReference type="Gramene" id="OE9A021866T1">
    <property type="protein sequence ID" value="OE9A021866C1"/>
    <property type="gene ID" value="OE9A021866"/>
</dbReference>
<keyword evidence="12" id="KW-1185">Reference proteome</keyword>
<evidence type="ECO:0000256" key="10">
    <source>
        <dbReference type="RuleBase" id="RU363079"/>
    </source>
</evidence>
<keyword evidence="7" id="KW-1133">Transmembrane helix</keyword>
<evidence type="ECO:0000256" key="8">
    <source>
        <dbReference type="ARBA" id="ARBA00023034"/>
    </source>
</evidence>
<evidence type="ECO:0000256" key="1">
    <source>
        <dbReference type="ARBA" id="ARBA00004337"/>
    </source>
</evidence>
<dbReference type="AlphaFoldDB" id="A0A8S0R6P6"/>
<dbReference type="GO" id="GO:0000139">
    <property type="term" value="C:Golgi membrane"/>
    <property type="evidence" value="ECO:0007669"/>
    <property type="project" value="UniProtKB-SubCell"/>
</dbReference>
<reference evidence="11 12" key="1">
    <citation type="submission" date="2019-12" db="EMBL/GenBank/DDBJ databases">
        <authorList>
            <person name="Alioto T."/>
            <person name="Alioto T."/>
            <person name="Gomez Garrido J."/>
        </authorList>
    </citation>
    <scope>NUCLEOTIDE SEQUENCE [LARGE SCALE GENOMIC DNA]</scope>
</reference>
<comment type="caution">
    <text evidence="11">The sequence shown here is derived from an EMBL/GenBank/DDBJ whole genome shotgun (WGS) entry which is preliminary data.</text>
</comment>
<dbReference type="GO" id="GO:0010008">
    <property type="term" value="C:endosome membrane"/>
    <property type="evidence" value="ECO:0007669"/>
    <property type="project" value="UniProtKB-SubCell"/>
</dbReference>
<dbReference type="EMBL" id="CACTIH010002135">
    <property type="protein sequence ID" value="CAA2973958.1"/>
    <property type="molecule type" value="Genomic_DNA"/>
</dbReference>
<evidence type="ECO:0000256" key="6">
    <source>
        <dbReference type="ARBA" id="ARBA00022753"/>
    </source>
</evidence>
<keyword evidence="6" id="KW-0967">Endosome</keyword>
<comment type="similarity">
    <text evidence="3 10">Belongs to the nonaspanin (TM9SF) (TC 9.A.2) family.</text>
</comment>
<keyword evidence="9" id="KW-0472">Membrane</keyword>
<name>A0A8S0R6P6_OLEEU</name>
<protein>
    <recommendedName>
        <fullName evidence="10">Transmembrane 9 superfamily member</fullName>
    </recommendedName>
</protein>
<accession>A0A8S0R6P6</accession>
<dbReference type="Pfam" id="PF02990">
    <property type="entry name" value="EMP70"/>
    <property type="match status" value="1"/>
</dbReference>